<organism evidence="2 3">
    <name type="scientific">Candidatus Acididesulfobacter diazotrophicus</name>
    <dbReference type="NCBI Taxonomy" id="2597226"/>
    <lineage>
        <taxon>Bacteria</taxon>
        <taxon>Deltaproteobacteria</taxon>
        <taxon>Candidatus Acidulodesulfobacterales</taxon>
        <taxon>Candidatus Acididesulfobacter</taxon>
    </lineage>
</organism>
<comment type="caution">
    <text evidence="2">The sequence shown here is derived from an EMBL/GenBank/DDBJ whole genome shotgun (WGS) entry which is preliminary data.</text>
</comment>
<keyword evidence="1" id="KW-0472">Membrane</keyword>
<accession>A0A519BM93</accession>
<gene>
    <name evidence="2" type="ORF">EVG15_06560</name>
</gene>
<feature type="transmembrane region" description="Helical" evidence="1">
    <location>
        <begin position="76"/>
        <end position="94"/>
    </location>
</feature>
<feature type="transmembrane region" description="Helical" evidence="1">
    <location>
        <begin position="196"/>
        <end position="219"/>
    </location>
</feature>
<evidence type="ECO:0000313" key="2">
    <source>
        <dbReference type="EMBL" id="RZD18397.1"/>
    </source>
</evidence>
<evidence type="ECO:0000256" key="1">
    <source>
        <dbReference type="SAM" id="Phobius"/>
    </source>
</evidence>
<feature type="transmembrane region" description="Helical" evidence="1">
    <location>
        <begin position="231"/>
        <end position="252"/>
    </location>
</feature>
<name>A0A519BM93_9DELT</name>
<keyword evidence="1" id="KW-1133">Transmembrane helix</keyword>
<dbReference type="AlphaFoldDB" id="A0A519BM93"/>
<dbReference type="Proteomes" id="UP000319296">
    <property type="component" value="Unassembled WGS sequence"/>
</dbReference>
<proteinExistence type="predicted"/>
<reference evidence="2 3" key="1">
    <citation type="journal article" date="2019" name="ISME J.">
        <title>Insights into ecological role of a new deltaproteobacterial order Candidatus Acidulodesulfobacterales by metagenomics and metatranscriptomics.</title>
        <authorList>
            <person name="Tan S."/>
            <person name="Liu J."/>
            <person name="Fang Y."/>
            <person name="Hedlund B.P."/>
            <person name="Lian Z.H."/>
            <person name="Huang L.Y."/>
            <person name="Li J.T."/>
            <person name="Huang L.N."/>
            <person name="Li W.J."/>
            <person name="Jiang H.C."/>
            <person name="Dong H.L."/>
            <person name="Shu W.S."/>
        </authorList>
    </citation>
    <scope>NUCLEOTIDE SEQUENCE [LARGE SCALE GENOMIC DNA]</scope>
    <source>
        <strain evidence="2">AP1</strain>
    </source>
</reference>
<dbReference type="EMBL" id="SGBB01000010">
    <property type="protein sequence ID" value="RZD18397.1"/>
    <property type="molecule type" value="Genomic_DNA"/>
</dbReference>
<evidence type="ECO:0000313" key="3">
    <source>
        <dbReference type="Proteomes" id="UP000319296"/>
    </source>
</evidence>
<keyword evidence="1" id="KW-0812">Transmembrane</keyword>
<sequence length="260" mass="28480">MINKYILIFMLITGFVFIAEFSITPNAMALTKGGNNSNLNSSSLSISKLNNGEDLTILSIDSIPSALNSNSSLVQLTTYLFYFLFASGIIFSLWESYKLELTGQSSNYYGLLIRIVLIAAGFLSWKSAGMSNFAQDILTLADKVQLYIIKLNISGIGQNVSQINSSIVNSLHSVSLPTISSNGTSSVQKGWNLNPVSWFAGALHALTGAVLMGIFWFLFNLLYIGIQLFMALIQLVILGLLFSIFPIILAQLHHFHPLNP</sequence>
<protein>
    <submittedName>
        <fullName evidence="2">Uncharacterized protein</fullName>
    </submittedName>
</protein>
<feature type="transmembrane region" description="Helical" evidence="1">
    <location>
        <begin position="106"/>
        <end position="125"/>
    </location>
</feature>